<dbReference type="Gene3D" id="3.40.50.720">
    <property type="entry name" value="NAD(P)-binding Rossmann-like Domain"/>
    <property type="match status" value="1"/>
</dbReference>
<gene>
    <name evidence="3" type="ORF">M670_01519</name>
</gene>
<dbReference type="GO" id="GO:0005829">
    <property type="term" value="C:cytosol"/>
    <property type="evidence" value="ECO:0007669"/>
    <property type="project" value="TreeGrafter"/>
</dbReference>
<accession>A0A072P0X2</accession>
<dbReference type="PATRIC" id="fig|1348973.3.peg.1483"/>
<evidence type="ECO:0000313" key="3">
    <source>
        <dbReference type="EMBL" id="KEF39130.1"/>
    </source>
</evidence>
<protein>
    <submittedName>
        <fullName evidence="3">Dinucleotide-utilizing enzyme possibly involved in molybdopterin or thiamin biosynthesis</fullName>
    </submittedName>
</protein>
<dbReference type="SUPFAM" id="SSF69572">
    <property type="entry name" value="Activating enzymes of the ubiquitin-like proteins"/>
    <property type="match status" value="1"/>
</dbReference>
<dbReference type="PANTHER" id="PTHR10953">
    <property type="entry name" value="UBIQUITIN-ACTIVATING ENZYME E1"/>
    <property type="match status" value="1"/>
</dbReference>
<evidence type="ECO:0000256" key="1">
    <source>
        <dbReference type="ARBA" id="ARBA00009919"/>
    </source>
</evidence>
<proteinExistence type="inferred from homology"/>
<dbReference type="InterPro" id="IPR045886">
    <property type="entry name" value="ThiF/MoeB/HesA"/>
</dbReference>
<dbReference type="EMBL" id="JJRY01000004">
    <property type="protein sequence ID" value="KEF39130.1"/>
    <property type="molecule type" value="Genomic_DNA"/>
</dbReference>
<dbReference type="PANTHER" id="PTHR10953:SF102">
    <property type="entry name" value="ADENYLYLTRANSFERASE AND SULFURTRANSFERASE MOCS3"/>
    <property type="match status" value="1"/>
</dbReference>
<comment type="similarity">
    <text evidence="1">Belongs to the HesA/MoeB/ThiF family.</text>
</comment>
<dbReference type="InterPro" id="IPR000594">
    <property type="entry name" value="ThiF_NAD_FAD-bd"/>
</dbReference>
<dbReference type="CDD" id="cd00757">
    <property type="entry name" value="ThiF_MoeB_HesA_family"/>
    <property type="match status" value="1"/>
</dbReference>
<dbReference type="GO" id="GO:0008146">
    <property type="term" value="F:sulfotransferase activity"/>
    <property type="evidence" value="ECO:0007669"/>
    <property type="project" value="TreeGrafter"/>
</dbReference>
<dbReference type="Proteomes" id="UP000027936">
    <property type="component" value="Unassembled WGS sequence"/>
</dbReference>
<dbReference type="FunFam" id="3.40.50.720:FF:000080">
    <property type="entry name" value="Thiazole biosynthesis adenylyltransferase ThiF"/>
    <property type="match status" value="1"/>
</dbReference>
<dbReference type="OrthoDB" id="9804286at2"/>
<dbReference type="RefSeq" id="WP_035194557.1">
    <property type="nucleotide sequence ID" value="NZ_JJRY01000004.1"/>
</dbReference>
<dbReference type="GO" id="GO:0016779">
    <property type="term" value="F:nucleotidyltransferase activity"/>
    <property type="evidence" value="ECO:0007669"/>
    <property type="project" value="TreeGrafter"/>
</dbReference>
<evidence type="ECO:0000313" key="4">
    <source>
        <dbReference type="Proteomes" id="UP000027936"/>
    </source>
</evidence>
<feature type="domain" description="THIF-type NAD/FAD binding fold" evidence="2">
    <location>
        <begin position="9"/>
        <end position="247"/>
    </location>
</feature>
<dbReference type="Pfam" id="PF00899">
    <property type="entry name" value="ThiF"/>
    <property type="match status" value="1"/>
</dbReference>
<dbReference type="AlphaFoldDB" id="A0A072P0X2"/>
<comment type="caution">
    <text evidence="3">The sequence shown here is derived from an EMBL/GenBank/DDBJ whole genome shotgun (WGS) entry which is preliminary data.</text>
</comment>
<name>A0A072P0X2_SCHAZ</name>
<sequence>MENKYLERYSRQILFSQIGEAGQEKLAKSCVAIVGVGALGTVIANHLTRSGVGFIRLIDRDFVEKSNLQRQMLYDENDASENKPKAVAAYEKLIKINSSIKIEPVVTDIHAWNAEELLSDVNVIIDGTDNFLTRYIINDISIKYSIPWVHGAAVRSRGMFAVFTPTHGPCYRCLFPNPPKGQSETCDMVGVISAVTHLVGSFEATEVIKLIVQDHENRNPNLEQFDIWLNDEMKMDISNSRNPKCPACEKHEFEFLNAAFQGDDYAALCGRNAVQITPRKEHKVDLEKMKEILLNVGTVELNPFLLKCHLDEITIILFNNGRVMIQGTDDITKAKAIYAKYIGS</sequence>
<dbReference type="GO" id="GO:0004792">
    <property type="term" value="F:thiosulfate-cyanide sulfurtransferase activity"/>
    <property type="evidence" value="ECO:0007669"/>
    <property type="project" value="TreeGrafter"/>
</dbReference>
<evidence type="ECO:0000259" key="2">
    <source>
        <dbReference type="Pfam" id="PF00899"/>
    </source>
</evidence>
<dbReference type="GO" id="GO:0008641">
    <property type="term" value="F:ubiquitin-like modifier activating enzyme activity"/>
    <property type="evidence" value="ECO:0007669"/>
    <property type="project" value="InterPro"/>
</dbReference>
<reference evidence="3 4" key="1">
    <citation type="submission" date="2014-04" db="EMBL/GenBank/DDBJ databases">
        <title>Draft genome sequence of Bacillus azotoformans MEV2011, a (co-) denitrifying strain unable to grow in the presence of oxygen.</title>
        <authorList>
            <person name="Nielsen M."/>
            <person name="Schreiber L."/>
            <person name="Finster K."/>
            <person name="Schramm A."/>
        </authorList>
    </citation>
    <scope>NUCLEOTIDE SEQUENCE [LARGE SCALE GENOMIC DNA]</scope>
    <source>
        <strain evidence="3 4">MEV2011</strain>
    </source>
</reference>
<dbReference type="InterPro" id="IPR035985">
    <property type="entry name" value="Ubiquitin-activating_enz"/>
</dbReference>
<organism evidence="3 4">
    <name type="scientific">Schinkia azotoformans MEV2011</name>
    <dbReference type="NCBI Taxonomy" id="1348973"/>
    <lineage>
        <taxon>Bacteria</taxon>
        <taxon>Bacillati</taxon>
        <taxon>Bacillota</taxon>
        <taxon>Bacilli</taxon>
        <taxon>Bacillales</taxon>
        <taxon>Bacillaceae</taxon>
        <taxon>Calidifontibacillus/Schinkia group</taxon>
        <taxon>Schinkia</taxon>
    </lineage>
</organism>